<name>A0A504JDK8_9FLAO</name>
<evidence type="ECO:0000313" key="2">
    <source>
        <dbReference type="Proteomes" id="UP000315540"/>
    </source>
</evidence>
<dbReference type="RefSeq" id="WP_140589406.1">
    <property type="nucleotide sequence ID" value="NZ_VFWZ01000001.1"/>
</dbReference>
<dbReference type="EMBL" id="VFWZ01000001">
    <property type="protein sequence ID" value="TPN89126.1"/>
    <property type="molecule type" value="Genomic_DNA"/>
</dbReference>
<protein>
    <recommendedName>
        <fullName evidence="3">DUF1574 domain-containing protein</fullName>
    </recommendedName>
</protein>
<dbReference type="Gene3D" id="3.40.50.1110">
    <property type="entry name" value="SGNH hydrolase"/>
    <property type="match status" value="1"/>
</dbReference>
<organism evidence="1 2">
    <name type="scientific">Aquimarina algicola</name>
    <dbReference type="NCBI Taxonomy" id="2589995"/>
    <lineage>
        <taxon>Bacteria</taxon>
        <taxon>Pseudomonadati</taxon>
        <taxon>Bacteroidota</taxon>
        <taxon>Flavobacteriia</taxon>
        <taxon>Flavobacteriales</taxon>
        <taxon>Flavobacteriaceae</taxon>
        <taxon>Aquimarina</taxon>
    </lineage>
</organism>
<accession>A0A504JDK8</accession>
<reference evidence="1 2" key="1">
    <citation type="submission" date="2019-06" db="EMBL/GenBank/DDBJ databases">
        <authorList>
            <person name="Meng X."/>
        </authorList>
    </citation>
    <scope>NUCLEOTIDE SEQUENCE [LARGE SCALE GENOMIC DNA]</scope>
    <source>
        <strain evidence="1 2">M625</strain>
    </source>
</reference>
<dbReference type="Proteomes" id="UP000315540">
    <property type="component" value="Unassembled WGS sequence"/>
</dbReference>
<evidence type="ECO:0000313" key="1">
    <source>
        <dbReference type="EMBL" id="TPN89126.1"/>
    </source>
</evidence>
<dbReference type="OrthoDB" id="869432at2"/>
<dbReference type="SUPFAM" id="SSF52266">
    <property type="entry name" value="SGNH hydrolase"/>
    <property type="match status" value="1"/>
</dbReference>
<proteinExistence type="predicted"/>
<dbReference type="AlphaFoldDB" id="A0A504JDK8"/>
<comment type="caution">
    <text evidence="1">The sequence shown here is derived from an EMBL/GenBank/DDBJ whole genome shotgun (WGS) entry which is preliminary data.</text>
</comment>
<dbReference type="InterPro" id="IPR036514">
    <property type="entry name" value="SGNH_hydro_sf"/>
</dbReference>
<evidence type="ECO:0008006" key="3">
    <source>
        <dbReference type="Google" id="ProtNLM"/>
    </source>
</evidence>
<sequence length="311" mass="36566">MKKNHYLKTTIKLIKFVVFILAIDFLLGTFAKHIFFSQETGKYARATHAIQETEADVLIFGSSHAHRHYIPNLFEELLQKTCYNAGAEGQQLLYHTVLQQMILKRTQPELIILNIDKDFLFTSQEAYDRLGDLHPYYEEHREELKPILGLKSKLVDVKLFFKSYQTNSTIVHAIRYYLSPQLDYKGYRPLNGEAKPDQKLQDDIKILSNEIDPNFESALYRFIETARNKGVKLVFVTSPKLYRIDVSNNVSFNRIKEIAKEKNVMFIDFFNAEEFLKQYELFHDPSHLNHTGAKKFNTLIIDQIKNQYKWE</sequence>
<keyword evidence="2" id="KW-1185">Reference proteome</keyword>
<gene>
    <name evidence="1" type="ORF">FHK87_02575</name>
</gene>
<dbReference type="GO" id="GO:0016788">
    <property type="term" value="F:hydrolase activity, acting on ester bonds"/>
    <property type="evidence" value="ECO:0007669"/>
    <property type="project" value="UniProtKB-ARBA"/>
</dbReference>